<keyword evidence="3" id="KW-1185">Reference proteome</keyword>
<comment type="caution">
    <text evidence="2">The sequence shown here is derived from an EMBL/GenBank/DDBJ whole genome shotgun (WGS) entry which is preliminary data.</text>
</comment>
<sequence length="84" mass="9597">MMFLQEQRIAIVEFNFATKSHCRAISAFQQKYSGETAPNASTITRLVHIILEQPLHDEKLPVLCRTIELWGHFSLVALSIRLST</sequence>
<gene>
    <name evidence="2" type="ORF">TNCT_536041</name>
</gene>
<dbReference type="Pfam" id="PF16087">
    <property type="entry name" value="DUF4817"/>
    <property type="match status" value="1"/>
</dbReference>
<dbReference type="Proteomes" id="UP000887116">
    <property type="component" value="Unassembled WGS sequence"/>
</dbReference>
<accession>A0A8X6JIK8</accession>
<name>A0A8X6JIK8_TRICU</name>
<evidence type="ECO:0000259" key="1">
    <source>
        <dbReference type="Pfam" id="PF16087"/>
    </source>
</evidence>
<proteinExistence type="predicted"/>
<protein>
    <recommendedName>
        <fullName evidence="1">DUF4817 domain-containing protein</fullName>
    </recommendedName>
</protein>
<feature type="domain" description="DUF4817" evidence="1">
    <location>
        <begin position="6"/>
        <end position="48"/>
    </location>
</feature>
<evidence type="ECO:0000313" key="3">
    <source>
        <dbReference type="Proteomes" id="UP000887116"/>
    </source>
</evidence>
<reference evidence="2" key="1">
    <citation type="submission" date="2020-07" db="EMBL/GenBank/DDBJ databases">
        <title>Multicomponent nature underlies the extraordinary mechanical properties of spider dragline silk.</title>
        <authorList>
            <person name="Kono N."/>
            <person name="Nakamura H."/>
            <person name="Mori M."/>
            <person name="Yoshida Y."/>
            <person name="Ohtoshi R."/>
            <person name="Malay A.D."/>
            <person name="Moran D.A.P."/>
            <person name="Tomita M."/>
            <person name="Numata K."/>
            <person name="Arakawa K."/>
        </authorList>
    </citation>
    <scope>NUCLEOTIDE SEQUENCE</scope>
</reference>
<dbReference type="InterPro" id="IPR032135">
    <property type="entry name" value="DUF4817"/>
</dbReference>
<dbReference type="EMBL" id="BMAO01038737">
    <property type="protein sequence ID" value="GFR26768.1"/>
    <property type="molecule type" value="Genomic_DNA"/>
</dbReference>
<evidence type="ECO:0000313" key="2">
    <source>
        <dbReference type="EMBL" id="GFR26768.1"/>
    </source>
</evidence>
<dbReference type="AlphaFoldDB" id="A0A8X6JIK8"/>
<organism evidence="2 3">
    <name type="scientific">Trichonephila clavata</name>
    <name type="common">Joro spider</name>
    <name type="synonym">Nephila clavata</name>
    <dbReference type="NCBI Taxonomy" id="2740835"/>
    <lineage>
        <taxon>Eukaryota</taxon>
        <taxon>Metazoa</taxon>
        <taxon>Ecdysozoa</taxon>
        <taxon>Arthropoda</taxon>
        <taxon>Chelicerata</taxon>
        <taxon>Arachnida</taxon>
        <taxon>Araneae</taxon>
        <taxon>Araneomorphae</taxon>
        <taxon>Entelegynae</taxon>
        <taxon>Araneoidea</taxon>
        <taxon>Nephilidae</taxon>
        <taxon>Trichonephila</taxon>
    </lineage>
</organism>